<reference evidence="2 3" key="1">
    <citation type="submission" date="2016-11" db="EMBL/GenBank/DDBJ databases">
        <authorList>
            <person name="Jaros S."/>
            <person name="Januszkiewicz K."/>
            <person name="Wedrychowicz H."/>
        </authorList>
    </citation>
    <scope>NUCLEOTIDE SEQUENCE [LARGE SCALE GENOMIC DNA]</scope>
    <source>
        <strain evidence="2 3">GAS138</strain>
    </source>
</reference>
<proteinExistence type="predicted"/>
<keyword evidence="1" id="KW-1133">Transmembrane helix</keyword>
<evidence type="ECO:0000313" key="2">
    <source>
        <dbReference type="EMBL" id="SHH41876.1"/>
    </source>
</evidence>
<organism evidence="2 3">
    <name type="scientific">Bradyrhizobium erythrophlei</name>
    <dbReference type="NCBI Taxonomy" id="1437360"/>
    <lineage>
        <taxon>Bacteria</taxon>
        <taxon>Pseudomonadati</taxon>
        <taxon>Pseudomonadota</taxon>
        <taxon>Alphaproteobacteria</taxon>
        <taxon>Hyphomicrobiales</taxon>
        <taxon>Nitrobacteraceae</taxon>
        <taxon>Bradyrhizobium</taxon>
    </lineage>
</organism>
<protein>
    <submittedName>
        <fullName evidence="2">Uncharacterized protein</fullName>
    </submittedName>
</protein>
<dbReference type="AlphaFoldDB" id="A0A1M5STQ2"/>
<keyword evidence="1" id="KW-0812">Transmembrane</keyword>
<gene>
    <name evidence="2" type="ORF">SAMN05443248_4744</name>
</gene>
<evidence type="ECO:0000256" key="1">
    <source>
        <dbReference type="SAM" id="Phobius"/>
    </source>
</evidence>
<keyword evidence="1" id="KW-0472">Membrane</keyword>
<dbReference type="Proteomes" id="UP000189796">
    <property type="component" value="Chromosome I"/>
</dbReference>
<dbReference type="EMBL" id="LT670817">
    <property type="protein sequence ID" value="SHH41876.1"/>
    <property type="molecule type" value="Genomic_DNA"/>
</dbReference>
<evidence type="ECO:0000313" key="3">
    <source>
        <dbReference type="Proteomes" id="UP000189796"/>
    </source>
</evidence>
<name>A0A1M5STQ2_9BRAD</name>
<dbReference type="RefSeq" id="WP_079603491.1">
    <property type="nucleotide sequence ID" value="NZ_LT670817.1"/>
</dbReference>
<feature type="transmembrane region" description="Helical" evidence="1">
    <location>
        <begin position="27"/>
        <end position="44"/>
    </location>
</feature>
<sequence length="61" mass="7017">MENQDGPEPSNLHHIKRPRLRLSRTRLVMLLLLIVAIPIFISLANKAVRENSEAIRQSFGR</sequence>
<accession>A0A1M5STQ2</accession>